<sequence>MVTSSSSAAIGPSLGLFCQVGMSFFSKGRAMFRLLCNTFACSSGLSPHNIRYTVAYNVFYMYRRVHAIIKDDVSRSVNTKFH</sequence>
<comment type="caution">
    <text evidence="1">The sequence shown here is derived from an EMBL/GenBank/DDBJ whole genome shotgun (WGS) entry which is preliminary data.</text>
</comment>
<keyword evidence="2" id="KW-1185">Reference proteome</keyword>
<evidence type="ECO:0000313" key="1">
    <source>
        <dbReference type="EMBL" id="MES1923650.1"/>
    </source>
</evidence>
<proteinExistence type="predicted"/>
<accession>A0ABV2AVG1</accession>
<evidence type="ECO:0008006" key="3">
    <source>
        <dbReference type="Google" id="ProtNLM"/>
    </source>
</evidence>
<evidence type="ECO:0000313" key="2">
    <source>
        <dbReference type="Proteomes" id="UP001439008"/>
    </source>
</evidence>
<dbReference type="EMBL" id="JBDODL010007444">
    <property type="protein sequence ID" value="MES1923650.1"/>
    <property type="molecule type" value="Genomic_DNA"/>
</dbReference>
<name>A0ABV2AVG1_9EUKA</name>
<organism evidence="1 2">
    <name type="scientific">Bonamia ostreae</name>
    <dbReference type="NCBI Taxonomy" id="126728"/>
    <lineage>
        <taxon>Eukaryota</taxon>
        <taxon>Sar</taxon>
        <taxon>Rhizaria</taxon>
        <taxon>Endomyxa</taxon>
        <taxon>Ascetosporea</taxon>
        <taxon>Haplosporida</taxon>
        <taxon>Bonamia</taxon>
    </lineage>
</organism>
<dbReference type="Proteomes" id="UP001439008">
    <property type="component" value="Unassembled WGS sequence"/>
</dbReference>
<gene>
    <name evidence="1" type="ORF">MHBO_005268</name>
</gene>
<protein>
    <recommendedName>
        <fullName evidence="3">Secreted protein</fullName>
    </recommendedName>
</protein>
<reference evidence="1 2" key="1">
    <citation type="journal article" date="2024" name="BMC Biol.">
        <title>Comparative genomics of Ascetosporea gives new insight into the evolutionary basis for animal parasitism in Rhizaria.</title>
        <authorList>
            <person name="Hiltunen Thoren M."/>
            <person name="Onut-Brannstrom I."/>
            <person name="Alfjorden A."/>
            <person name="Peckova H."/>
            <person name="Swords F."/>
            <person name="Hooper C."/>
            <person name="Holzer A.S."/>
            <person name="Bass D."/>
            <person name="Burki F."/>
        </authorList>
    </citation>
    <scope>NUCLEOTIDE SEQUENCE [LARGE SCALE GENOMIC DNA]</scope>
    <source>
        <strain evidence="1">20-A016</strain>
    </source>
</reference>